<protein>
    <recommendedName>
        <fullName evidence="3">Exocyst subunit Exo70 family protein</fullName>
    </recommendedName>
</protein>
<dbReference type="Gene3D" id="1.20.1280.170">
    <property type="entry name" value="Exocyst complex component Exo70"/>
    <property type="match status" value="1"/>
</dbReference>
<dbReference type="Proteomes" id="UP000825729">
    <property type="component" value="Unassembled WGS sequence"/>
</dbReference>
<gene>
    <name evidence="5" type="ORF">H6P81_006742</name>
</gene>
<comment type="caution">
    <text evidence="5">The sequence shown here is derived from an EMBL/GenBank/DDBJ whole genome shotgun (WGS) entry which is preliminary data.</text>
</comment>
<sequence>MPRKGMRSLFFSSPKTAHSSRTASPKISFSETLMDDDVAAAEEIITKWDPDSSSYAKITSLFYDNRREAREFIKSVRDLQQAMHVYVTEDSSSGKIVRAQSLMQTAMKRLEKEFYQILAANRDYLDPESVSGRSSTNTTVSSISDIEDYNMDVASEDDAQVNSIQEVERVSSMAMSDLRAIAECMIQSGYGKECIKIYKIMRKSIVDEGLYRLGFEKASANRLQKLDWESLDHKIKVWLHAAKIAGKTLFTGERILCDHVFAASGTIKESCFSDIAGEAAVDLFAFPESVAARCKKSPEKMFRFLDMYDAIAELWPDIESTFSFEATAGVRTQAVNALIRIAESVRAMVAEFESAIQKDSSKSPVPGGGIHPLTRYVMNYVSFLSDYNGILVDILADWPLPVKSSSTSTPVAHALFAEEYSGSFSPENPTYPTTVRLAWIILVLLCKLDGKAELYKDVALSYLFLANNLQYVVSKVKSCNLRLILGEDWVAKHEEKVRAYAANYEKQAWHRVEAALPPEEAAEKQVSPAEAKEGFRRFGVGFEEAYRRHSGWVVPDRKLRDEIKVSLARKVVPRYRDFYGKYRAAMRDERGSPDVGVKFVPEDVENHLSDLFYGDDAVSSASSTPLHLPGRRSR</sequence>
<keyword evidence="2 3" id="KW-0813">Transport</keyword>
<proteinExistence type="inferred from homology"/>
<dbReference type="EMBL" id="JAINDJ010000003">
    <property type="protein sequence ID" value="KAG9453838.1"/>
    <property type="molecule type" value="Genomic_DNA"/>
</dbReference>
<dbReference type="GO" id="GO:0006887">
    <property type="term" value="P:exocytosis"/>
    <property type="evidence" value="ECO:0007669"/>
    <property type="project" value="UniProtKB-KW"/>
</dbReference>
<evidence type="ECO:0000256" key="1">
    <source>
        <dbReference type="ARBA" id="ARBA00006756"/>
    </source>
</evidence>
<comment type="function">
    <text evidence="3">Component of the exocyst complex.</text>
</comment>
<comment type="similarity">
    <text evidence="1 3">Belongs to the EXO70 family.</text>
</comment>
<evidence type="ECO:0000259" key="4">
    <source>
        <dbReference type="Pfam" id="PF03081"/>
    </source>
</evidence>
<dbReference type="InterPro" id="IPR016159">
    <property type="entry name" value="Cullin_repeat-like_dom_sf"/>
</dbReference>
<keyword evidence="3" id="KW-0268">Exocytosis</keyword>
<dbReference type="Pfam" id="PF03081">
    <property type="entry name" value="Exo70_C"/>
    <property type="match status" value="1"/>
</dbReference>
<dbReference type="AlphaFoldDB" id="A0AAV7EYI1"/>
<dbReference type="FunFam" id="1.20.1280.170:FF:000003">
    <property type="entry name" value="Exocyst subunit Exo70 family protein"/>
    <property type="match status" value="1"/>
</dbReference>
<evidence type="ECO:0000313" key="5">
    <source>
        <dbReference type="EMBL" id="KAG9453838.1"/>
    </source>
</evidence>
<evidence type="ECO:0000313" key="6">
    <source>
        <dbReference type="Proteomes" id="UP000825729"/>
    </source>
</evidence>
<organism evidence="5 6">
    <name type="scientific">Aristolochia fimbriata</name>
    <name type="common">White veined hardy Dutchman's pipe vine</name>
    <dbReference type="NCBI Taxonomy" id="158543"/>
    <lineage>
        <taxon>Eukaryota</taxon>
        <taxon>Viridiplantae</taxon>
        <taxon>Streptophyta</taxon>
        <taxon>Embryophyta</taxon>
        <taxon>Tracheophyta</taxon>
        <taxon>Spermatophyta</taxon>
        <taxon>Magnoliopsida</taxon>
        <taxon>Magnoliidae</taxon>
        <taxon>Piperales</taxon>
        <taxon>Aristolochiaceae</taxon>
        <taxon>Aristolochia</taxon>
    </lineage>
</organism>
<evidence type="ECO:0000256" key="3">
    <source>
        <dbReference type="RuleBase" id="RU365026"/>
    </source>
</evidence>
<dbReference type="InterPro" id="IPR004140">
    <property type="entry name" value="Exo70"/>
</dbReference>
<keyword evidence="6" id="KW-1185">Reference proteome</keyword>
<dbReference type="SUPFAM" id="SSF74788">
    <property type="entry name" value="Cullin repeat-like"/>
    <property type="match status" value="1"/>
</dbReference>
<dbReference type="Pfam" id="PF20669">
    <property type="entry name" value="Exo70_N"/>
    <property type="match status" value="1"/>
</dbReference>
<dbReference type="GO" id="GO:0015031">
    <property type="term" value="P:protein transport"/>
    <property type="evidence" value="ECO:0007669"/>
    <property type="project" value="UniProtKB-KW"/>
</dbReference>
<evidence type="ECO:0000256" key="2">
    <source>
        <dbReference type="ARBA" id="ARBA00022448"/>
    </source>
</evidence>
<dbReference type="GO" id="GO:0000145">
    <property type="term" value="C:exocyst"/>
    <property type="evidence" value="ECO:0007669"/>
    <property type="project" value="InterPro"/>
</dbReference>
<dbReference type="InterPro" id="IPR046364">
    <property type="entry name" value="Exo70_C"/>
</dbReference>
<feature type="domain" description="Exocyst complex subunit Exo70 C-terminal" evidence="4">
    <location>
        <begin position="237"/>
        <end position="610"/>
    </location>
</feature>
<keyword evidence="3" id="KW-0653">Protein transport</keyword>
<dbReference type="PANTHER" id="PTHR12542">
    <property type="entry name" value="EXOCYST COMPLEX PROTEIN EXO70"/>
    <property type="match status" value="1"/>
</dbReference>
<accession>A0AAV7EYI1</accession>
<reference evidence="5 6" key="1">
    <citation type="submission" date="2021-07" db="EMBL/GenBank/DDBJ databases">
        <title>The Aristolochia fimbriata genome: insights into angiosperm evolution, floral development and chemical biosynthesis.</title>
        <authorList>
            <person name="Jiao Y."/>
        </authorList>
    </citation>
    <scope>NUCLEOTIDE SEQUENCE [LARGE SCALE GENOMIC DNA]</scope>
    <source>
        <strain evidence="5">IBCAS-2021</strain>
        <tissue evidence="5">Leaf</tissue>
    </source>
</reference>
<name>A0AAV7EYI1_ARIFI</name>
<dbReference type="GO" id="GO:0005546">
    <property type="term" value="F:phosphatidylinositol-4,5-bisphosphate binding"/>
    <property type="evidence" value="ECO:0007669"/>
    <property type="project" value="InterPro"/>
</dbReference>
<dbReference type="PANTHER" id="PTHR12542:SF17">
    <property type="entry name" value="EXOCYST SUBUNIT EXO70 FAMILY PROTEIN"/>
    <property type="match status" value="1"/>
</dbReference>